<dbReference type="Proteomes" id="UP000633619">
    <property type="component" value="Unassembled WGS sequence"/>
</dbReference>
<dbReference type="GO" id="GO:0005737">
    <property type="term" value="C:cytoplasm"/>
    <property type="evidence" value="ECO:0007669"/>
    <property type="project" value="UniProtKB-SubCell"/>
</dbReference>
<dbReference type="PANTHER" id="PTHR35800">
    <property type="entry name" value="PROTEIN JAG"/>
    <property type="match status" value="1"/>
</dbReference>
<keyword evidence="2 6" id="KW-0694">RNA-binding</keyword>
<dbReference type="HAMAP" id="MF_00867">
    <property type="entry name" value="KhpB"/>
    <property type="match status" value="1"/>
</dbReference>
<dbReference type="RefSeq" id="WP_181732971.1">
    <property type="nucleotide sequence ID" value="NZ_JACEIR010000015.1"/>
</dbReference>
<keyword evidence="9" id="KW-1185">Reference proteome</keyword>
<name>A0A8I1AHZ7_THEIN</name>
<dbReference type="PROSITE" id="PS51061">
    <property type="entry name" value="R3H"/>
    <property type="match status" value="1"/>
</dbReference>
<dbReference type="InterPro" id="IPR038008">
    <property type="entry name" value="Jag_KH"/>
</dbReference>
<dbReference type="EMBL" id="JAECVW010000013">
    <property type="protein sequence ID" value="MBH8596313.1"/>
    <property type="molecule type" value="Genomic_DNA"/>
</dbReference>
<dbReference type="InterPro" id="IPR038247">
    <property type="entry name" value="Jag_N_dom_sf"/>
</dbReference>
<dbReference type="Gene3D" id="3.30.300.20">
    <property type="match status" value="1"/>
</dbReference>
<feature type="domain" description="R3H" evidence="7">
    <location>
        <begin position="142"/>
        <end position="208"/>
    </location>
</feature>
<dbReference type="InterPro" id="IPR039247">
    <property type="entry name" value="KhpB"/>
</dbReference>
<keyword evidence="4 6" id="KW-0143">Chaperone</keyword>
<evidence type="ECO:0000256" key="5">
    <source>
        <dbReference type="ARBA" id="ARBA00023316"/>
    </source>
</evidence>
<keyword evidence="5 6" id="KW-0961">Cell wall biogenesis/degradation</keyword>
<feature type="region of interest" description="Jag_N domain" evidence="6">
    <location>
        <begin position="5"/>
        <end position="55"/>
    </location>
</feature>
<proteinExistence type="inferred from homology"/>
<evidence type="ECO:0000256" key="2">
    <source>
        <dbReference type="ARBA" id="ARBA00022884"/>
    </source>
</evidence>
<comment type="caution">
    <text evidence="8">The sequence shown here is derived from an EMBL/GenBank/DDBJ whole genome shotgun (WGS) entry which is preliminary data.</text>
</comment>
<dbReference type="Gene3D" id="3.30.30.80">
    <property type="entry name" value="probable RNA-binding protein from clostridium symbiosum atcc 14940"/>
    <property type="match status" value="1"/>
</dbReference>
<comment type="domain">
    <text evidence="6">Has an N-terminal Jag-N domain and 2 RNA-binding domains (KH and R3H).</text>
</comment>
<gene>
    <name evidence="6" type="primary">khpB</name>
    <name evidence="6" type="synonym">eloR</name>
    <name evidence="8" type="ORF">I8U20_13475</name>
</gene>
<evidence type="ECO:0000313" key="8">
    <source>
        <dbReference type="EMBL" id="MBH8596313.1"/>
    </source>
</evidence>
<dbReference type="InterPro" id="IPR034079">
    <property type="entry name" value="R3H_KhpB"/>
</dbReference>
<accession>A0A8I1AHZ7</accession>
<evidence type="ECO:0000256" key="1">
    <source>
        <dbReference type="ARBA" id="ARBA00022490"/>
    </source>
</evidence>
<keyword evidence="1 6" id="KW-0963">Cytoplasm</keyword>
<dbReference type="SUPFAM" id="SSF82708">
    <property type="entry name" value="R3H domain"/>
    <property type="match status" value="1"/>
</dbReference>
<dbReference type="InterPro" id="IPR015946">
    <property type="entry name" value="KH_dom-like_a/b"/>
</dbReference>
<comment type="function">
    <text evidence="6">A probable RNA chaperone. Forms a complex with KhpA which binds to cellular RNA and controls its expression. Plays a role in peptidoglycan (PG) homeostasis and cell length regulation.</text>
</comment>
<dbReference type="Pfam" id="PF01424">
    <property type="entry name" value="R3H"/>
    <property type="match status" value="1"/>
</dbReference>
<evidence type="ECO:0000256" key="4">
    <source>
        <dbReference type="ARBA" id="ARBA00023186"/>
    </source>
</evidence>
<evidence type="ECO:0000313" key="9">
    <source>
        <dbReference type="Proteomes" id="UP000633619"/>
    </source>
</evidence>
<dbReference type="Pfam" id="PF14804">
    <property type="entry name" value="Jag_N"/>
    <property type="match status" value="1"/>
</dbReference>
<dbReference type="GO" id="GO:0009252">
    <property type="term" value="P:peptidoglycan biosynthetic process"/>
    <property type="evidence" value="ECO:0007669"/>
    <property type="project" value="UniProtKB-UniRule"/>
</dbReference>
<dbReference type="InterPro" id="IPR001374">
    <property type="entry name" value="R3H_dom"/>
</dbReference>
<keyword evidence="3 6" id="KW-0133">Cell shape</keyword>
<sequence length="210" mass="24070">MSKRIERARSVELAIEKACEALQVSPDEIGYEVIQPPKKGFLGLFGRRDAIVEVTVIRKETPGEYACQFLKGIVERIGWPCQVEMKEEPAEISFVLKGEDLSLLIGKHGQTLNAIQTLVQTVVWRKYNNGIRVTVDAGDYRRRREESLKHLAAKMMEKVRATNKEVTLHPMPTSERKMIHRFIQREKDLTTYSVGKEPRRSVVIALRKDP</sequence>
<comment type="subunit">
    <text evidence="6">Forms a complex with KhpA.</text>
</comment>
<evidence type="ECO:0000259" key="7">
    <source>
        <dbReference type="PROSITE" id="PS51061"/>
    </source>
</evidence>
<dbReference type="Gene3D" id="3.30.1370.50">
    <property type="entry name" value="R3H-like domain"/>
    <property type="match status" value="1"/>
</dbReference>
<dbReference type="GO" id="GO:0071555">
    <property type="term" value="P:cell wall organization"/>
    <property type="evidence" value="ECO:0007669"/>
    <property type="project" value="UniProtKB-KW"/>
</dbReference>
<dbReference type="NCBIfam" id="NF041568">
    <property type="entry name" value="Jag_EloR"/>
    <property type="match status" value="1"/>
</dbReference>
<dbReference type="AlphaFoldDB" id="A0A8I1AHZ7"/>
<dbReference type="SMART" id="SM01245">
    <property type="entry name" value="Jag_N"/>
    <property type="match status" value="1"/>
</dbReference>
<dbReference type="SMART" id="SM00393">
    <property type="entry name" value="R3H"/>
    <property type="match status" value="1"/>
</dbReference>
<dbReference type="GO" id="GO:0008360">
    <property type="term" value="P:regulation of cell shape"/>
    <property type="evidence" value="ECO:0007669"/>
    <property type="project" value="UniProtKB-KW"/>
</dbReference>
<dbReference type="CDD" id="cd02644">
    <property type="entry name" value="R3H_jag"/>
    <property type="match status" value="1"/>
</dbReference>
<reference evidence="8 9" key="1">
    <citation type="submission" date="2020-12" db="EMBL/GenBank/DDBJ databases">
        <title>WGS of Thermoactinomyces spp.</title>
        <authorList>
            <person name="Cheng K."/>
        </authorList>
    </citation>
    <scope>NUCLEOTIDE SEQUENCE [LARGE SCALE GENOMIC DNA]</scope>
    <source>
        <strain evidence="9">CICC 10671\DSM 43846</strain>
    </source>
</reference>
<evidence type="ECO:0000256" key="6">
    <source>
        <dbReference type="HAMAP-Rule" id="MF_00867"/>
    </source>
</evidence>
<dbReference type="GO" id="GO:0003723">
    <property type="term" value="F:RNA binding"/>
    <property type="evidence" value="ECO:0007669"/>
    <property type="project" value="UniProtKB-UniRule"/>
</dbReference>
<comment type="subcellular location">
    <subcellularLocation>
        <location evidence="6">Cytoplasm</location>
    </subcellularLocation>
</comment>
<dbReference type="Pfam" id="PF13083">
    <property type="entry name" value="KH_KhpA-B"/>
    <property type="match status" value="1"/>
</dbReference>
<dbReference type="PANTHER" id="PTHR35800:SF1">
    <property type="entry name" value="RNA-BINDING PROTEIN KHPB"/>
    <property type="match status" value="1"/>
</dbReference>
<protein>
    <recommendedName>
        <fullName evidence="6">RNA-binding protein KhpB</fullName>
    </recommendedName>
    <alternativeName>
        <fullName evidence="6">RNA-binding protein EloR</fullName>
    </alternativeName>
</protein>
<evidence type="ECO:0000256" key="3">
    <source>
        <dbReference type="ARBA" id="ARBA00022960"/>
    </source>
</evidence>
<dbReference type="InterPro" id="IPR032782">
    <property type="entry name" value="KhpB_N"/>
</dbReference>
<comment type="similarity">
    <text evidence="6">Belongs to the KhpB RNA-binding protein family.</text>
</comment>
<dbReference type="InterPro" id="IPR036867">
    <property type="entry name" value="R3H_dom_sf"/>
</dbReference>
<dbReference type="CDD" id="cd02414">
    <property type="entry name" value="KH-II_Jag"/>
    <property type="match status" value="1"/>
</dbReference>
<organism evidence="8 9">
    <name type="scientific">Thermoactinomyces intermedius</name>
    <dbReference type="NCBI Taxonomy" id="2024"/>
    <lineage>
        <taxon>Bacteria</taxon>
        <taxon>Bacillati</taxon>
        <taxon>Bacillota</taxon>
        <taxon>Bacilli</taxon>
        <taxon>Bacillales</taxon>
        <taxon>Thermoactinomycetaceae</taxon>
        <taxon>Thermoactinomyces</taxon>
    </lineage>
</organism>